<accession>A0A6J7S872</accession>
<dbReference type="EMBL" id="CAFBMC010000033">
    <property type="protein sequence ID" value="CAB4897561.1"/>
    <property type="molecule type" value="Genomic_DNA"/>
</dbReference>
<feature type="compositionally biased region" description="Basic and acidic residues" evidence="1">
    <location>
        <begin position="18"/>
        <end position="45"/>
    </location>
</feature>
<evidence type="ECO:0000313" key="3">
    <source>
        <dbReference type="EMBL" id="CAB5037309.1"/>
    </source>
</evidence>
<organism evidence="3">
    <name type="scientific">freshwater metagenome</name>
    <dbReference type="NCBI Taxonomy" id="449393"/>
    <lineage>
        <taxon>unclassified sequences</taxon>
        <taxon>metagenomes</taxon>
        <taxon>ecological metagenomes</taxon>
    </lineage>
</organism>
<feature type="region of interest" description="Disordered" evidence="1">
    <location>
        <begin position="1"/>
        <end position="45"/>
    </location>
</feature>
<dbReference type="AlphaFoldDB" id="A0A6J7S872"/>
<evidence type="ECO:0000313" key="2">
    <source>
        <dbReference type="EMBL" id="CAB4897561.1"/>
    </source>
</evidence>
<gene>
    <name evidence="2" type="ORF">UFOPK3495_00775</name>
    <name evidence="3" type="ORF">UFOPK4237_00616</name>
</gene>
<proteinExistence type="predicted"/>
<name>A0A6J7S872_9ZZZZ</name>
<reference evidence="3" key="1">
    <citation type="submission" date="2020-05" db="EMBL/GenBank/DDBJ databases">
        <authorList>
            <person name="Chiriac C."/>
            <person name="Salcher M."/>
            <person name="Ghai R."/>
            <person name="Kavagutti S V."/>
        </authorList>
    </citation>
    <scope>NUCLEOTIDE SEQUENCE</scope>
</reference>
<dbReference type="EMBL" id="CAFBPZ010000029">
    <property type="protein sequence ID" value="CAB5037309.1"/>
    <property type="molecule type" value="Genomic_DNA"/>
</dbReference>
<protein>
    <submittedName>
        <fullName evidence="3">Unannotated protein</fullName>
    </submittedName>
</protein>
<evidence type="ECO:0000256" key="1">
    <source>
        <dbReference type="SAM" id="MobiDB-lite"/>
    </source>
</evidence>
<sequence length="117" mass="12334">MGDAHFYGADDDAAAGCDEEKGARVSERRPGRQRPDPDRAGRADRVALRLRAGVVAERVDAEGRQTQTRAGANVWAGRDEGAGEVLGGVACAVREAARTDAGRVGADAPPRRRARAQ</sequence>